<dbReference type="PROSITE" id="PS50928">
    <property type="entry name" value="ABC_TM1"/>
    <property type="match status" value="1"/>
</dbReference>
<organism evidence="9 10">
    <name type="scientific">Candidatus Eisenbergiella merdipullorum</name>
    <dbReference type="NCBI Taxonomy" id="2838553"/>
    <lineage>
        <taxon>Bacteria</taxon>
        <taxon>Bacillati</taxon>
        <taxon>Bacillota</taxon>
        <taxon>Clostridia</taxon>
        <taxon>Lachnospirales</taxon>
        <taxon>Lachnospiraceae</taxon>
        <taxon>Eisenbergiella</taxon>
    </lineage>
</organism>
<dbReference type="Gene3D" id="1.10.3720.10">
    <property type="entry name" value="MetI-like"/>
    <property type="match status" value="1"/>
</dbReference>
<keyword evidence="4 7" id="KW-0812">Transmembrane</keyword>
<evidence type="ECO:0000313" key="9">
    <source>
        <dbReference type="EMBL" id="HJA91693.1"/>
    </source>
</evidence>
<dbReference type="PANTHER" id="PTHR43744">
    <property type="entry name" value="ABC TRANSPORTER PERMEASE PROTEIN MG189-RELATED-RELATED"/>
    <property type="match status" value="1"/>
</dbReference>
<dbReference type="PANTHER" id="PTHR43744:SF9">
    <property type="entry name" value="POLYGALACTURONAN_RHAMNOGALACTURONAN TRANSPORT SYSTEM PERMEASE PROTEIN YTCP"/>
    <property type="match status" value="1"/>
</dbReference>
<keyword evidence="2" id="KW-0813">Transport</keyword>
<feature type="transmembrane region" description="Helical" evidence="7">
    <location>
        <begin position="103"/>
        <end position="127"/>
    </location>
</feature>
<feature type="transmembrane region" description="Helical" evidence="7">
    <location>
        <begin position="262"/>
        <end position="279"/>
    </location>
</feature>
<feature type="transmembrane region" description="Helical" evidence="7">
    <location>
        <begin position="139"/>
        <end position="159"/>
    </location>
</feature>
<dbReference type="Proteomes" id="UP000886858">
    <property type="component" value="Unassembled WGS sequence"/>
</dbReference>
<evidence type="ECO:0000256" key="6">
    <source>
        <dbReference type="ARBA" id="ARBA00023136"/>
    </source>
</evidence>
<feature type="transmembrane region" description="Helical" evidence="7">
    <location>
        <begin position="43"/>
        <end position="63"/>
    </location>
</feature>
<comment type="caution">
    <text evidence="9">The sequence shown here is derived from an EMBL/GenBank/DDBJ whole genome shotgun (WGS) entry which is preliminary data.</text>
</comment>
<evidence type="ECO:0000256" key="5">
    <source>
        <dbReference type="ARBA" id="ARBA00022989"/>
    </source>
</evidence>
<keyword evidence="3" id="KW-1003">Cell membrane</keyword>
<dbReference type="SUPFAM" id="SSF161098">
    <property type="entry name" value="MetI-like"/>
    <property type="match status" value="1"/>
</dbReference>
<reference evidence="9" key="2">
    <citation type="submission" date="2021-04" db="EMBL/GenBank/DDBJ databases">
        <authorList>
            <person name="Gilroy R."/>
        </authorList>
    </citation>
    <scope>NUCLEOTIDE SEQUENCE</scope>
    <source>
        <strain evidence="9">CHK179-7159</strain>
    </source>
</reference>
<protein>
    <submittedName>
        <fullName evidence="9">Carbohydrate ABC transporter permease</fullName>
    </submittedName>
</protein>
<proteinExistence type="predicted"/>
<feature type="transmembrane region" description="Helical" evidence="7">
    <location>
        <begin position="12"/>
        <end position="37"/>
    </location>
</feature>
<evidence type="ECO:0000313" key="10">
    <source>
        <dbReference type="Proteomes" id="UP000886858"/>
    </source>
</evidence>
<evidence type="ECO:0000256" key="3">
    <source>
        <dbReference type="ARBA" id="ARBA00022475"/>
    </source>
</evidence>
<sequence>MVKKNKTGQYILFSVLLLFTVICFAPVILVLIISLSADSSLALNGYSFFPSAFSLDGWLYVWGMKADLLQAYKITIIRTFVATAGTLLVESMTAYAISRSNFLLRGFVTKMMLFATLFSGSMLSSYVVNTTMYHLKDTFWILIIPSVGMMHIIMMRTYIKGTISDALVESSKIDGASDFRIFFQIILPLMKPSLAAVGFMTAVNKWNDWTTADLYITNRSLKPLQNYLMDIENKISALNAEENAGLLEMLGESGVPADSTRMALLFAVLGPIMIVYPFFQKYFVKGLTVGSIKG</sequence>
<feature type="domain" description="ABC transmembrane type-1" evidence="8">
    <location>
        <begin position="72"/>
        <end position="273"/>
    </location>
</feature>
<dbReference type="InterPro" id="IPR000515">
    <property type="entry name" value="MetI-like"/>
</dbReference>
<dbReference type="GO" id="GO:0005886">
    <property type="term" value="C:plasma membrane"/>
    <property type="evidence" value="ECO:0007669"/>
    <property type="project" value="UniProtKB-SubCell"/>
</dbReference>
<name>A0A9D2KYL5_9FIRM</name>
<accession>A0A9D2KYL5</accession>
<feature type="transmembrane region" description="Helical" evidence="7">
    <location>
        <begin position="75"/>
        <end position="97"/>
    </location>
</feature>
<dbReference type="InterPro" id="IPR035906">
    <property type="entry name" value="MetI-like_sf"/>
</dbReference>
<evidence type="ECO:0000256" key="4">
    <source>
        <dbReference type="ARBA" id="ARBA00022692"/>
    </source>
</evidence>
<comment type="subcellular location">
    <subcellularLocation>
        <location evidence="1">Cell membrane</location>
        <topology evidence="1">Multi-pass membrane protein</topology>
    </subcellularLocation>
</comment>
<dbReference type="GO" id="GO:0055085">
    <property type="term" value="P:transmembrane transport"/>
    <property type="evidence" value="ECO:0007669"/>
    <property type="project" value="InterPro"/>
</dbReference>
<dbReference type="EMBL" id="DWYY01000008">
    <property type="protein sequence ID" value="HJA91693.1"/>
    <property type="molecule type" value="Genomic_DNA"/>
</dbReference>
<evidence type="ECO:0000256" key="2">
    <source>
        <dbReference type="ARBA" id="ARBA00022448"/>
    </source>
</evidence>
<reference evidence="9" key="1">
    <citation type="journal article" date="2021" name="PeerJ">
        <title>Extensive microbial diversity within the chicken gut microbiome revealed by metagenomics and culture.</title>
        <authorList>
            <person name="Gilroy R."/>
            <person name="Ravi A."/>
            <person name="Getino M."/>
            <person name="Pursley I."/>
            <person name="Horton D.L."/>
            <person name="Alikhan N.F."/>
            <person name="Baker D."/>
            <person name="Gharbi K."/>
            <person name="Hall N."/>
            <person name="Watson M."/>
            <person name="Adriaenssens E.M."/>
            <person name="Foster-Nyarko E."/>
            <person name="Jarju S."/>
            <person name="Secka A."/>
            <person name="Antonio M."/>
            <person name="Oren A."/>
            <person name="Chaudhuri R.R."/>
            <person name="La Ragione R."/>
            <person name="Hildebrand F."/>
            <person name="Pallen M.J."/>
        </authorList>
    </citation>
    <scope>NUCLEOTIDE SEQUENCE</scope>
    <source>
        <strain evidence="9">CHK179-7159</strain>
    </source>
</reference>
<evidence type="ECO:0000256" key="1">
    <source>
        <dbReference type="ARBA" id="ARBA00004651"/>
    </source>
</evidence>
<keyword evidence="6 7" id="KW-0472">Membrane</keyword>
<dbReference type="AlphaFoldDB" id="A0A9D2KYL5"/>
<dbReference type="CDD" id="cd06261">
    <property type="entry name" value="TM_PBP2"/>
    <property type="match status" value="1"/>
</dbReference>
<evidence type="ECO:0000256" key="7">
    <source>
        <dbReference type="SAM" id="Phobius"/>
    </source>
</evidence>
<feature type="transmembrane region" description="Helical" evidence="7">
    <location>
        <begin position="179"/>
        <end position="199"/>
    </location>
</feature>
<evidence type="ECO:0000259" key="8">
    <source>
        <dbReference type="PROSITE" id="PS50928"/>
    </source>
</evidence>
<keyword evidence="5 7" id="KW-1133">Transmembrane helix</keyword>
<gene>
    <name evidence="9" type="ORF">H9717_00990</name>
</gene>